<keyword evidence="1" id="KW-1133">Transmembrane helix</keyword>
<feature type="transmembrane region" description="Helical" evidence="1">
    <location>
        <begin position="46"/>
        <end position="69"/>
    </location>
</feature>
<dbReference type="Proteomes" id="UP000198981">
    <property type="component" value="Unassembled WGS sequence"/>
</dbReference>
<evidence type="ECO:0000313" key="2">
    <source>
        <dbReference type="EMBL" id="SCX59096.1"/>
    </source>
</evidence>
<name>A0A1G4Z0D4_9ACTN</name>
<reference evidence="3" key="1">
    <citation type="submission" date="2016-10" db="EMBL/GenBank/DDBJ databases">
        <authorList>
            <person name="Varghese N."/>
            <person name="Submissions S."/>
        </authorList>
    </citation>
    <scope>NUCLEOTIDE SEQUENCE [LARGE SCALE GENOMIC DNA]</scope>
    <source>
        <strain evidence="3">DSM 45722</strain>
    </source>
</reference>
<protein>
    <submittedName>
        <fullName evidence="2">Uncharacterized protein</fullName>
    </submittedName>
</protein>
<accession>A0A1G4Z0D4</accession>
<organism evidence="2 3">
    <name type="scientific">Klenkia marina</name>
    <dbReference type="NCBI Taxonomy" id="1960309"/>
    <lineage>
        <taxon>Bacteria</taxon>
        <taxon>Bacillati</taxon>
        <taxon>Actinomycetota</taxon>
        <taxon>Actinomycetes</taxon>
        <taxon>Geodermatophilales</taxon>
        <taxon>Geodermatophilaceae</taxon>
        <taxon>Klenkia</taxon>
    </lineage>
</organism>
<evidence type="ECO:0000256" key="1">
    <source>
        <dbReference type="SAM" id="Phobius"/>
    </source>
</evidence>
<dbReference type="STRING" id="1960309.SAMN03159343_3893"/>
<sequence>MTRAPYLGLSVVCAAGLNTVSLAGMARRLATAAPLVGGDLDAAVRWYAGAIALLPLTAGGLAFLGLALAAPGHCGTGGRPSPGRWPCCCSRPRR</sequence>
<gene>
    <name evidence="2" type="ORF">SAMN03159343_3893</name>
</gene>
<dbReference type="RefSeq" id="WP_133379295.1">
    <property type="nucleotide sequence ID" value="NZ_FMUH01000007.1"/>
</dbReference>
<keyword evidence="1" id="KW-0812">Transmembrane</keyword>
<proteinExistence type="predicted"/>
<evidence type="ECO:0000313" key="3">
    <source>
        <dbReference type="Proteomes" id="UP000198981"/>
    </source>
</evidence>
<keyword evidence="1" id="KW-0472">Membrane</keyword>
<dbReference type="EMBL" id="FMUH01000007">
    <property type="protein sequence ID" value="SCX59096.1"/>
    <property type="molecule type" value="Genomic_DNA"/>
</dbReference>
<dbReference type="AlphaFoldDB" id="A0A1G4Z0D4"/>
<keyword evidence="3" id="KW-1185">Reference proteome</keyword>